<feature type="compositionally biased region" description="Low complexity" evidence="1">
    <location>
        <begin position="221"/>
        <end position="232"/>
    </location>
</feature>
<comment type="caution">
    <text evidence="3">The sequence shown here is derived from an EMBL/GenBank/DDBJ whole genome shotgun (WGS) entry which is preliminary data.</text>
</comment>
<dbReference type="AlphaFoldDB" id="A0A433QIB4"/>
<dbReference type="EMBL" id="RBNJ01005089">
    <property type="protein sequence ID" value="RUS29509.1"/>
    <property type="molecule type" value="Genomic_DNA"/>
</dbReference>
<feature type="domain" description="F-box" evidence="2">
    <location>
        <begin position="4"/>
        <end position="56"/>
    </location>
</feature>
<dbReference type="Pfam" id="PF12937">
    <property type="entry name" value="F-box-like"/>
    <property type="match status" value="1"/>
</dbReference>
<evidence type="ECO:0000313" key="4">
    <source>
        <dbReference type="Proteomes" id="UP000274822"/>
    </source>
</evidence>
<evidence type="ECO:0000259" key="2">
    <source>
        <dbReference type="Pfam" id="PF12937"/>
    </source>
</evidence>
<proteinExistence type="predicted"/>
<protein>
    <recommendedName>
        <fullName evidence="2">F-box domain-containing protein</fullName>
    </recommendedName>
</protein>
<reference evidence="3 4" key="1">
    <citation type="journal article" date="2018" name="New Phytol.">
        <title>Phylogenomics of Endogonaceae and evolution of mycorrhizas within Mucoromycota.</title>
        <authorList>
            <person name="Chang Y."/>
            <person name="Desiro A."/>
            <person name="Na H."/>
            <person name="Sandor L."/>
            <person name="Lipzen A."/>
            <person name="Clum A."/>
            <person name="Barry K."/>
            <person name="Grigoriev I.V."/>
            <person name="Martin F.M."/>
            <person name="Stajich J.E."/>
            <person name="Smith M.E."/>
            <person name="Bonito G."/>
            <person name="Spatafora J.W."/>
        </authorList>
    </citation>
    <scope>NUCLEOTIDE SEQUENCE [LARGE SCALE GENOMIC DNA]</scope>
    <source>
        <strain evidence="3 4">AD002</strain>
    </source>
</reference>
<sequence length="517" mass="57032">MATINDLPTEILLHLFQTLAHVSPNRLDYQHALNICSRVSRRWHAAASTLLYASPVLKTHWNWRRLLGAIVWDAQPPCRRAYTLGALVCNLDISRLWNVDIMDDVVEHDDPRDAAHRQTLPLSALGTGLTAASIETLCRRCPNLRSLSVHSCAQISAGVLDAILRECPFLTVLWLPGCFDRTTLRSGATRVDHDDAKCAFCRAHPIITRAPGPLDRPHPRSPSLFPSPSPSRNDGALAIRPPPSRQQHPSFAMTPSAFIVPPQSNLRVFVESIDASLTNPYVVRFIGRESAAGRRICRVSLDRQRRRKADEYATRAMFKEVAVRSEMVRLAESIAKPASPLMLPAGDSQLARDFFAKATTSVAQARTRGGMTIRIGELVAHVMYHRKSIAFGVVMWIAPRVEFGVRDVGGGVWGGVWGVVEAEREEEEANGRREAAEYGTYVSAPFSASKSYISHINAHASSPPHFSRRRPRPSRTLNPHQPPPPPAGGPLLARPLKPSARGIGPVPPPRARRWLGG</sequence>
<dbReference type="Gene3D" id="1.20.1280.50">
    <property type="match status" value="1"/>
</dbReference>
<dbReference type="SUPFAM" id="SSF81383">
    <property type="entry name" value="F-box domain"/>
    <property type="match status" value="1"/>
</dbReference>
<dbReference type="InterPro" id="IPR032675">
    <property type="entry name" value="LRR_dom_sf"/>
</dbReference>
<dbReference type="SUPFAM" id="SSF52047">
    <property type="entry name" value="RNI-like"/>
    <property type="match status" value="1"/>
</dbReference>
<accession>A0A433QIB4</accession>
<feature type="compositionally biased region" description="Low complexity" evidence="1">
    <location>
        <begin position="489"/>
        <end position="498"/>
    </location>
</feature>
<evidence type="ECO:0000256" key="1">
    <source>
        <dbReference type="SAM" id="MobiDB-lite"/>
    </source>
</evidence>
<gene>
    <name evidence="3" type="ORF">BC938DRAFT_480566</name>
</gene>
<feature type="region of interest" description="Disordered" evidence="1">
    <location>
        <begin position="458"/>
        <end position="517"/>
    </location>
</feature>
<dbReference type="Proteomes" id="UP000274822">
    <property type="component" value="Unassembled WGS sequence"/>
</dbReference>
<name>A0A433QIB4_9FUNG</name>
<keyword evidence="4" id="KW-1185">Reference proteome</keyword>
<evidence type="ECO:0000313" key="3">
    <source>
        <dbReference type="EMBL" id="RUS29509.1"/>
    </source>
</evidence>
<feature type="region of interest" description="Disordered" evidence="1">
    <location>
        <begin position="211"/>
        <end position="250"/>
    </location>
</feature>
<dbReference type="InterPro" id="IPR001810">
    <property type="entry name" value="F-box_dom"/>
</dbReference>
<dbReference type="Gene3D" id="3.80.10.10">
    <property type="entry name" value="Ribonuclease Inhibitor"/>
    <property type="match status" value="1"/>
</dbReference>
<dbReference type="InterPro" id="IPR036047">
    <property type="entry name" value="F-box-like_dom_sf"/>
</dbReference>
<organism evidence="3 4">
    <name type="scientific">Jimgerdemannia flammicorona</name>
    <dbReference type="NCBI Taxonomy" id="994334"/>
    <lineage>
        <taxon>Eukaryota</taxon>
        <taxon>Fungi</taxon>
        <taxon>Fungi incertae sedis</taxon>
        <taxon>Mucoromycota</taxon>
        <taxon>Mucoromycotina</taxon>
        <taxon>Endogonomycetes</taxon>
        <taxon>Endogonales</taxon>
        <taxon>Endogonaceae</taxon>
        <taxon>Jimgerdemannia</taxon>
    </lineage>
</organism>